<dbReference type="PANTHER" id="PTHR30636">
    <property type="entry name" value="UPF0701 PROTEIN YICC"/>
    <property type="match status" value="1"/>
</dbReference>
<evidence type="ECO:0000256" key="1">
    <source>
        <dbReference type="ARBA" id="ARBA00001968"/>
    </source>
</evidence>
<gene>
    <name evidence="8" type="ORF">DT23_04580</name>
</gene>
<comment type="cofactor">
    <cofactor evidence="1">
        <name>a divalent metal cation</name>
        <dbReference type="ChEBI" id="CHEBI:60240"/>
    </cofactor>
</comment>
<dbReference type="PANTHER" id="PTHR30636:SF3">
    <property type="entry name" value="UPF0701 PROTEIN YICC"/>
    <property type="match status" value="1"/>
</dbReference>
<dbReference type="InterPro" id="IPR005229">
    <property type="entry name" value="YicC/YloC-like"/>
</dbReference>
<dbReference type="STRING" id="1353528.DT23_04580"/>
<feature type="domain" description="Endoribonuclease YicC-like N-terminal" evidence="6">
    <location>
        <begin position="16"/>
        <end position="171"/>
    </location>
</feature>
<dbReference type="Proteomes" id="UP000027471">
    <property type="component" value="Unassembled WGS sequence"/>
</dbReference>
<proteinExistence type="inferred from homology"/>
<evidence type="ECO:0000256" key="3">
    <source>
        <dbReference type="ARBA" id="ARBA00022759"/>
    </source>
</evidence>
<comment type="caution">
    <text evidence="8">The sequence shown here is derived from an EMBL/GenBank/DDBJ whole genome shotgun (WGS) entry which is preliminary data.</text>
</comment>
<feature type="domain" description="Endoribonuclease YicC-like C-terminal" evidence="7">
    <location>
        <begin position="194"/>
        <end position="308"/>
    </location>
</feature>
<protein>
    <recommendedName>
        <fullName evidence="10">YicC family protein</fullName>
    </recommendedName>
</protein>
<name>A0A074JNZ6_9RHOB</name>
<keyword evidence="4" id="KW-0378">Hydrolase</keyword>
<evidence type="ECO:0008006" key="10">
    <source>
        <dbReference type="Google" id="ProtNLM"/>
    </source>
</evidence>
<dbReference type="InterPro" id="IPR013551">
    <property type="entry name" value="YicC-like_C"/>
</dbReference>
<reference evidence="8 9" key="1">
    <citation type="journal article" date="2015" name="Antonie Van Leeuwenhoek">
        <title>Thioclava indica sp. nov., isolated from surface seawater of the Indian Ocean.</title>
        <authorList>
            <person name="Liu Y."/>
            <person name="Lai Q."/>
            <person name="Du J."/>
            <person name="Xu H."/>
            <person name="Jiang L."/>
            <person name="Shao Z."/>
        </authorList>
    </citation>
    <scope>NUCLEOTIDE SEQUENCE [LARGE SCALE GENOMIC DNA]</scope>
    <source>
        <strain evidence="8 9">DT23-4</strain>
    </source>
</reference>
<dbReference type="Pfam" id="PF03755">
    <property type="entry name" value="YicC-like_N"/>
    <property type="match status" value="1"/>
</dbReference>
<keyword evidence="3" id="KW-0255">Endonuclease</keyword>
<dbReference type="AlphaFoldDB" id="A0A074JNZ6"/>
<keyword evidence="2" id="KW-0540">Nuclease</keyword>
<sequence length="308" mass="33353">MVKQPQPPRPQIQTVSMTGFAASQGAGLGHEWSWEIRSVNGKGLDLRLRLPDLEGLEAGVRREVAAVATRGNIQVSLRLNRLGGGETLRVNHLALEAALDVVMAAEVAAKDRGVTMVPPNPVEILAMRGVLDHTVAPLEDPKALTDLLLEDVQTVLADFLAMRVAEGRELGQVIASQIERITELTLAADQAAAARRPEVARNLRENLARVIDGAHNADEARVAQELALLAVKADITEELDRLRAHITAAWALLGDPGAVGRKFEFLTQEFVREANTLCSKSSDAALTAIGLDLKYAIDQMREQILNVE</sequence>
<evidence type="ECO:0000259" key="7">
    <source>
        <dbReference type="Pfam" id="PF08340"/>
    </source>
</evidence>
<evidence type="ECO:0000313" key="9">
    <source>
        <dbReference type="Proteomes" id="UP000027471"/>
    </source>
</evidence>
<dbReference type="GO" id="GO:0004521">
    <property type="term" value="F:RNA endonuclease activity"/>
    <property type="evidence" value="ECO:0007669"/>
    <property type="project" value="InterPro"/>
</dbReference>
<dbReference type="GO" id="GO:0016787">
    <property type="term" value="F:hydrolase activity"/>
    <property type="evidence" value="ECO:0007669"/>
    <property type="project" value="UniProtKB-KW"/>
</dbReference>
<evidence type="ECO:0000259" key="6">
    <source>
        <dbReference type="Pfam" id="PF03755"/>
    </source>
</evidence>
<dbReference type="NCBIfam" id="TIGR00255">
    <property type="entry name" value="YicC/YloC family endoribonuclease"/>
    <property type="match status" value="1"/>
</dbReference>
<accession>A0A074JNZ6</accession>
<dbReference type="EMBL" id="AUNB01000029">
    <property type="protein sequence ID" value="KEO59361.1"/>
    <property type="molecule type" value="Genomic_DNA"/>
</dbReference>
<evidence type="ECO:0000256" key="2">
    <source>
        <dbReference type="ARBA" id="ARBA00022722"/>
    </source>
</evidence>
<dbReference type="eggNOG" id="COG1561">
    <property type="taxonomic scope" value="Bacteria"/>
</dbReference>
<dbReference type="Pfam" id="PF08340">
    <property type="entry name" value="YicC-like_C"/>
    <property type="match status" value="1"/>
</dbReference>
<comment type="similarity">
    <text evidence="5">Belongs to the YicC/YloC family.</text>
</comment>
<evidence type="ECO:0000313" key="8">
    <source>
        <dbReference type="EMBL" id="KEO59361.1"/>
    </source>
</evidence>
<evidence type="ECO:0000256" key="4">
    <source>
        <dbReference type="ARBA" id="ARBA00022801"/>
    </source>
</evidence>
<dbReference type="InterPro" id="IPR013527">
    <property type="entry name" value="YicC-like_N"/>
</dbReference>
<evidence type="ECO:0000256" key="5">
    <source>
        <dbReference type="ARBA" id="ARBA00035648"/>
    </source>
</evidence>
<keyword evidence="9" id="KW-1185">Reference proteome</keyword>
<organism evidence="8 9">
    <name type="scientific">Thioclava indica</name>
    <dbReference type="NCBI Taxonomy" id="1353528"/>
    <lineage>
        <taxon>Bacteria</taxon>
        <taxon>Pseudomonadati</taxon>
        <taxon>Pseudomonadota</taxon>
        <taxon>Alphaproteobacteria</taxon>
        <taxon>Rhodobacterales</taxon>
        <taxon>Paracoccaceae</taxon>
        <taxon>Thioclava</taxon>
    </lineage>
</organism>